<gene>
    <name evidence="2" type="ORF">HNR48_003620</name>
</gene>
<comment type="caution">
    <text evidence="2">The sequence shown here is derived from an EMBL/GenBank/DDBJ whole genome shotgun (WGS) entry which is preliminary data.</text>
</comment>
<sequence length="133" mass="14981">MSPEDYQYAWIAYLVGSAIILFGWWFVTRGIGNRYVRNGLRIIAAVLLLTPHATQSGEMLMSPALFVAVLDPLFTEDGDFFRAGTPLLSTLGVCLVLYILIDLLFLRRRREKQAQAALEADRAELLAESHRHS</sequence>
<dbReference type="AlphaFoldDB" id="A0A7X0JW41"/>
<evidence type="ECO:0000313" key="3">
    <source>
        <dbReference type="Proteomes" id="UP000528457"/>
    </source>
</evidence>
<feature type="transmembrane region" description="Helical" evidence="1">
    <location>
        <begin position="87"/>
        <end position="106"/>
    </location>
</feature>
<evidence type="ECO:0000256" key="1">
    <source>
        <dbReference type="SAM" id="Phobius"/>
    </source>
</evidence>
<dbReference type="EMBL" id="JACHHT010000003">
    <property type="protein sequence ID" value="MBB6523318.1"/>
    <property type="molecule type" value="Genomic_DNA"/>
</dbReference>
<evidence type="ECO:0000313" key="2">
    <source>
        <dbReference type="EMBL" id="MBB6523318.1"/>
    </source>
</evidence>
<feature type="transmembrane region" description="Helical" evidence="1">
    <location>
        <begin position="39"/>
        <end position="67"/>
    </location>
</feature>
<keyword evidence="1" id="KW-0472">Membrane</keyword>
<name>A0A7X0JW41_9GAMM</name>
<accession>A0A7X0JW41</accession>
<protein>
    <submittedName>
        <fullName evidence="2">Glucose dehydrogenase</fullName>
    </submittedName>
</protein>
<dbReference type="RefSeq" id="WP_166848226.1">
    <property type="nucleotide sequence ID" value="NZ_JAAONY010000003.1"/>
</dbReference>
<dbReference type="InParanoid" id="A0A7X0JW41"/>
<dbReference type="Proteomes" id="UP000528457">
    <property type="component" value="Unassembled WGS sequence"/>
</dbReference>
<keyword evidence="1" id="KW-1133">Transmembrane helix</keyword>
<keyword evidence="3" id="KW-1185">Reference proteome</keyword>
<feature type="transmembrane region" description="Helical" evidence="1">
    <location>
        <begin position="6"/>
        <end position="27"/>
    </location>
</feature>
<keyword evidence="1" id="KW-0812">Transmembrane</keyword>
<proteinExistence type="predicted"/>
<reference evidence="2 3" key="1">
    <citation type="submission" date="2020-08" db="EMBL/GenBank/DDBJ databases">
        <title>Genomic Encyclopedia of Type Strains, Phase IV (KMG-IV): sequencing the most valuable type-strain genomes for metagenomic binning, comparative biology and taxonomic classification.</title>
        <authorList>
            <person name="Goeker M."/>
        </authorList>
    </citation>
    <scope>NUCLEOTIDE SEQUENCE [LARGE SCALE GENOMIC DNA]</scope>
    <source>
        <strain evidence="2 3">DSM 22368</strain>
    </source>
</reference>
<organism evidence="2 3">
    <name type="scientific">Pseudoteredinibacter isoporae</name>
    <dbReference type="NCBI Taxonomy" id="570281"/>
    <lineage>
        <taxon>Bacteria</taxon>
        <taxon>Pseudomonadati</taxon>
        <taxon>Pseudomonadota</taxon>
        <taxon>Gammaproteobacteria</taxon>
        <taxon>Cellvibrionales</taxon>
        <taxon>Cellvibrionaceae</taxon>
        <taxon>Pseudoteredinibacter</taxon>
    </lineage>
</organism>